<reference evidence="3 4" key="1">
    <citation type="journal article" date="2019" name="Int. J. Syst. Evol. Microbiol.">
        <title>The Global Catalogue of Microorganisms (GCM) 10K type strain sequencing project: providing services to taxonomists for standard genome sequencing and annotation.</title>
        <authorList>
            <consortium name="The Broad Institute Genomics Platform"/>
            <consortium name="The Broad Institute Genome Sequencing Center for Infectious Disease"/>
            <person name="Wu L."/>
            <person name="Ma J."/>
        </authorList>
    </citation>
    <scope>NUCLEOTIDE SEQUENCE [LARGE SCALE GENOMIC DNA]</scope>
    <source>
        <strain evidence="3 4">JCM 4087</strain>
    </source>
</reference>
<dbReference type="PROSITE" id="PS50075">
    <property type="entry name" value="CARRIER"/>
    <property type="match status" value="1"/>
</dbReference>
<dbReference type="InterPro" id="IPR025110">
    <property type="entry name" value="AMP-bd_C"/>
</dbReference>
<dbReference type="Proteomes" id="UP001501102">
    <property type="component" value="Unassembled WGS sequence"/>
</dbReference>
<keyword evidence="1 3" id="KW-0436">Ligase</keyword>
<proteinExistence type="predicted"/>
<dbReference type="SUPFAM" id="SSF56801">
    <property type="entry name" value="Acetyl-CoA synthetase-like"/>
    <property type="match status" value="1"/>
</dbReference>
<dbReference type="RefSeq" id="WP_344960557.1">
    <property type="nucleotide sequence ID" value="NZ_BAAAXZ010000017.1"/>
</dbReference>
<dbReference type="SUPFAM" id="SSF47336">
    <property type="entry name" value="ACP-like"/>
    <property type="match status" value="1"/>
</dbReference>
<evidence type="ECO:0000259" key="2">
    <source>
        <dbReference type="PROSITE" id="PS50075"/>
    </source>
</evidence>
<dbReference type="InterPro" id="IPR045851">
    <property type="entry name" value="AMP-bd_C_sf"/>
</dbReference>
<dbReference type="Gene3D" id="3.40.50.12780">
    <property type="entry name" value="N-terminal domain of ligase-like"/>
    <property type="match status" value="1"/>
</dbReference>
<dbReference type="Gene3D" id="1.10.1200.10">
    <property type="entry name" value="ACP-like"/>
    <property type="match status" value="1"/>
</dbReference>
<dbReference type="InterPro" id="IPR036736">
    <property type="entry name" value="ACP-like_sf"/>
</dbReference>
<dbReference type="InterPro" id="IPR042099">
    <property type="entry name" value="ANL_N_sf"/>
</dbReference>
<evidence type="ECO:0000256" key="1">
    <source>
        <dbReference type="ARBA" id="ARBA00022598"/>
    </source>
</evidence>
<gene>
    <name evidence="3" type="ORF">GCM10020221_03870</name>
</gene>
<dbReference type="PANTHER" id="PTHR43352">
    <property type="entry name" value="ACETYL-COA SYNTHETASE"/>
    <property type="match status" value="1"/>
</dbReference>
<comment type="caution">
    <text evidence="3">The sequence shown here is derived from an EMBL/GenBank/DDBJ whole genome shotgun (WGS) entry which is preliminary data.</text>
</comment>
<sequence length="607" mass="63380">MSDLSGSLHADGVLDRLRAIVADVLETAPDGVEDDALFFEDLALDSLEKTEIVARVEKEFHLALGADEAALMRSVEESAAVLRERLDAAAGTGLDLVGLLLGEHLAGDRGDRTAYTDPDAGDVSYAQLHAAAARYAGRLAAAHVPSGARGLIVADDSVATVAAVLGLWWHGCVPVVISPMLTDDEVRHVAADCRAAVVHLDAAPKRQRALETLFGDRPLIGGAEVRAALDDAPGDGPSAAVRWPEDREALVQYTSGSTGLLKGVRHRAGALAAALTGFGSVLGLRDDDTVLSTARMSFGYGFGSTVLYPLAAGARTVLLRGAVDVHSVTAAVDRHRPTVLWSVPRLYAALADADGLRTEQVRLCVAAGEHLAAPLGERIRTAFGADLVNGLGATEVLHIVVATPPGRPMPGTIGVPVPGVTATVRDDAGRPVPDGTEGRLHIAGPTVALGYLGRADAAARTFADGGVYTGDIAVRRDDGTVVHLCRADDLLKLGGYKVVPGEIEAVVREVAGVKECVVVGAVDGDGLEEAVLYAVPVPGADTTAVRRAITAALRGRLAPYKRPARVEFLDGLPVTSTGKLAAFRLKGRANEERANDEHRLKEQVKQP</sequence>
<protein>
    <submittedName>
        <fullName evidence="3">Benzoate-CoA ligase family protein</fullName>
    </submittedName>
</protein>
<dbReference type="InterPro" id="IPR000873">
    <property type="entry name" value="AMP-dep_synth/lig_dom"/>
</dbReference>
<dbReference type="EMBL" id="BAAAXZ010000017">
    <property type="protein sequence ID" value="GAA2911318.1"/>
    <property type="molecule type" value="Genomic_DNA"/>
</dbReference>
<organism evidence="3 4">
    <name type="scientific">Streptomyces thioluteus</name>
    <dbReference type="NCBI Taxonomy" id="66431"/>
    <lineage>
        <taxon>Bacteria</taxon>
        <taxon>Bacillati</taxon>
        <taxon>Actinomycetota</taxon>
        <taxon>Actinomycetes</taxon>
        <taxon>Kitasatosporales</taxon>
        <taxon>Streptomycetaceae</taxon>
        <taxon>Streptomyces</taxon>
    </lineage>
</organism>
<feature type="domain" description="Carrier" evidence="2">
    <location>
        <begin position="11"/>
        <end position="86"/>
    </location>
</feature>
<dbReference type="InterPro" id="IPR020845">
    <property type="entry name" value="AMP-binding_CS"/>
</dbReference>
<evidence type="ECO:0000313" key="4">
    <source>
        <dbReference type="Proteomes" id="UP001501102"/>
    </source>
</evidence>
<dbReference type="PROSITE" id="PS00455">
    <property type="entry name" value="AMP_BINDING"/>
    <property type="match status" value="1"/>
</dbReference>
<name>A0ABN3WFJ0_STRTU</name>
<dbReference type="GO" id="GO:0016874">
    <property type="term" value="F:ligase activity"/>
    <property type="evidence" value="ECO:0007669"/>
    <property type="project" value="UniProtKB-KW"/>
</dbReference>
<dbReference type="Pfam" id="PF13193">
    <property type="entry name" value="AMP-binding_C"/>
    <property type="match status" value="1"/>
</dbReference>
<keyword evidence="4" id="KW-1185">Reference proteome</keyword>
<accession>A0ABN3WFJ0</accession>
<dbReference type="PANTHER" id="PTHR43352:SF1">
    <property type="entry name" value="ANTHRANILATE--COA LIGASE"/>
    <property type="match status" value="1"/>
</dbReference>
<dbReference type="Pfam" id="PF00501">
    <property type="entry name" value="AMP-binding"/>
    <property type="match status" value="1"/>
</dbReference>
<evidence type="ECO:0000313" key="3">
    <source>
        <dbReference type="EMBL" id="GAA2911318.1"/>
    </source>
</evidence>
<dbReference type="Gene3D" id="3.30.300.30">
    <property type="match status" value="1"/>
</dbReference>
<dbReference type="InterPro" id="IPR009081">
    <property type="entry name" value="PP-bd_ACP"/>
</dbReference>
<dbReference type="Pfam" id="PF00550">
    <property type="entry name" value="PP-binding"/>
    <property type="match status" value="1"/>
</dbReference>